<dbReference type="Proteomes" id="UP000257323">
    <property type="component" value="Unassembled WGS sequence"/>
</dbReference>
<evidence type="ECO:0000256" key="2">
    <source>
        <dbReference type="ARBA" id="ARBA00022670"/>
    </source>
</evidence>
<dbReference type="GO" id="GO:0046872">
    <property type="term" value="F:metal ion binding"/>
    <property type="evidence" value="ECO:0007669"/>
    <property type="project" value="UniProtKB-UniRule"/>
</dbReference>
<dbReference type="InterPro" id="IPR045090">
    <property type="entry name" value="Pept_M3A_M3B"/>
</dbReference>
<dbReference type="GO" id="GO:0004180">
    <property type="term" value="F:carboxypeptidase activity"/>
    <property type="evidence" value="ECO:0007669"/>
    <property type="project" value="UniProtKB-KW"/>
</dbReference>
<dbReference type="EMBL" id="QUAH01000018">
    <property type="protein sequence ID" value="RFT14810.1"/>
    <property type="molecule type" value="Genomic_DNA"/>
</dbReference>
<sequence length="710" mass="81762">MSGNLKPGKILRTGLALVPLALLATVLLVPLSAQEQNNPFFTAFNTPFETPPFDLIKNEHFLPAIKKGIELHQAEIEAIVNNPQPPTFENTILAFDRSGKFLERVQAVFGALQSANTSPELQKIAEQSTPLTSQHRSSIYLNEKLFARIKAVYDRRARLKLGPEEKFLLEKIYQDFVRAGALLGPQEKEKLRQVNSQLSMLSLKFGNNVLQETNSSRLVIENPRHLAGLPQNVIDSAAETARKMGLEGKWVFTTQVPSMTPFLQYAKNRELRRRLFEAYLSRGDRYNEYDNKEIIKKIIALRTERAKLLGYPTFAHYAIETNMARTPEKVEEFLMELWGYALKRAKAELSEMQKIADEEGADFKIAPWDWWYYAEKLRQRKYDLKDEEVRPYFSIDNVRNGMFTLAGLLYGLKFEKLNNVSVYHPEVEVYEVKEKNGQHVGLLYLDFFPRASKRSGAWSGALRRQSYENGKRVAPLSTITCNFTRPTEKLPALLSLDEVQTAFHEFGHSLATLLANGKYNNRFVPRDGVELPSQIMENWVTEPEFLKMYAKHYATGEVIPEALIKKINNSSLFNQGFASTEYLAASLLDIYWHKTIFTEDYEVDDFERDVLNKLGLIDAIAPRYRSTYFQHIFSGGYSAGYYVYIWAEVLDSDAFEAFKERGLFDQKTALKFRQEVLEKYGSADYLSQYIKFRGREPRKEPLLKKRGFIE</sequence>
<organism evidence="9 10">
    <name type="scientific">Candidatus Saccharicenans subterraneus</name>
    <dbReference type="NCBI Taxonomy" id="2508984"/>
    <lineage>
        <taxon>Bacteria</taxon>
        <taxon>Candidatus Aminicenantota</taxon>
        <taxon>Candidatus Aminicenantia</taxon>
        <taxon>Candidatus Aminicenantales</taxon>
        <taxon>Candidatus Saccharicenantaceae</taxon>
        <taxon>Candidatus Saccharicenans</taxon>
    </lineage>
</organism>
<feature type="domain" description="Peptidase M3A/M3B catalytic" evidence="8">
    <location>
        <begin position="262"/>
        <end position="707"/>
    </location>
</feature>
<dbReference type="InterPro" id="IPR024077">
    <property type="entry name" value="Neurolysin/TOP_dom2"/>
</dbReference>
<dbReference type="Pfam" id="PF01432">
    <property type="entry name" value="Peptidase_M3"/>
    <property type="match status" value="1"/>
</dbReference>
<dbReference type="PANTHER" id="PTHR43660:SF1">
    <property type="entry name" value="DIPEPTIDYL CARBOXYPEPTIDASE"/>
    <property type="match status" value="1"/>
</dbReference>
<evidence type="ECO:0000256" key="7">
    <source>
        <dbReference type="RuleBase" id="RU003435"/>
    </source>
</evidence>
<evidence type="ECO:0000313" key="10">
    <source>
        <dbReference type="Proteomes" id="UP000257323"/>
    </source>
</evidence>
<dbReference type="InterPro" id="IPR024079">
    <property type="entry name" value="MetalloPept_cat_dom_sf"/>
</dbReference>
<keyword evidence="4 7" id="KW-0378">Hydrolase</keyword>
<gene>
    <name evidence="9" type="ORF">OP8BY_1503</name>
</gene>
<dbReference type="GO" id="GO:0005829">
    <property type="term" value="C:cytosol"/>
    <property type="evidence" value="ECO:0007669"/>
    <property type="project" value="TreeGrafter"/>
</dbReference>
<protein>
    <submittedName>
        <fullName evidence="9">Dipeptidyl carboxypeptidase Dcp</fullName>
    </submittedName>
</protein>
<dbReference type="SUPFAM" id="SSF55486">
    <property type="entry name" value="Metalloproteases ('zincins'), catalytic domain"/>
    <property type="match status" value="1"/>
</dbReference>
<evidence type="ECO:0000313" key="9">
    <source>
        <dbReference type="EMBL" id="RFT14810.1"/>
    </source>
</evidence>
<keyword evidence="5 7" id="KW-0862">Zinc</keyword>
<dbReference type="InterPro" id="IPR001567">
    <property type="entry name" value="Pept_M3A_M3B_dom"/>
</dbReference>
<dbReference type="AlphaFoldDB" id="A0A3E2BJA1"/>
<comment type="caution">
    <text evidence="9">The sequence shown here is derived from an EMBL/GenBank/DDBJ whole genome shotgun (WGS) entry which is preliminary data.</text>
</comment>
<keyword evidence="2 7" id="KW-0645">Protease</keyword>
<dbReference type="PANTHER" id="PTHR43660">
    <property type="entry name" value="DIPEPTIDYL CARBOXYPEPTIDASE"/>
    <property type="match status" value="1"/>
</dbReference>
<evidence type="ECO:0000256" key="1">
    <source>
        <dbReference type="ARBA" id="ARBA00006040"/>
    </source>
</evidence>
<comment type="cofactor">
    <cofactor evidence="7">
        <name>Zn(2+)</name>
        <dbReference type="ChEBI" id="CHEBI:29105"/>
    </cofactor>
    <text evidence="7">Binds 1 zinc ion.</text>
</comment>
<keyword evidence="3 7" id="KW-0479">Metal-binding</keyword>
<dbReference type="InterPro" id="IPR034005">
    <property type="entry name" value="M3A_DCP"/>
</dbReference>
<evidence type="ECO:0000259" key="8">
    <source>
        <dbReference type="Pfam" id="PF01432"/>
    </source>
</evidence>
<dbReference type="GO" id="GO:0004222">
    <property type="term" value="F:metalloendopeptidase activity"/>
    <property type="evidence" value="ECO:0007669"/>
    <property type="project" value="InterPro"/>
</dbReference>
<dbReference type="GO" id="GO:0006508">
    <property type="term" value="P:proteolysis"/>
    <property type="evidence" value="ECO:0007669"/>
    <property type="project" value="UniProtKB-KW"/>
</dbReference>
<evidence type="ECO:0000256" key="5">
    <source>
        <dbReference type="ARBA" id="ARBA00022833"/>
    </source>
</evidence>
<accession>A0A3E2BJA1</accession>
<evidence type="ECO:0000256" key="3">
    <source>
        <dbReference type="ARBA" id="ARBA00022723"/>
    </source>
</evidence>
<name>A0A3E2BJA1_9BACT</name>
<dbReference type="Gene3D" id="1.10.1370.10">
    <property type="entry name" value="Neurolysin, domain 3"/>
    <property type="match status" value="1"/>
</dbReference>
<dbReference type="CDD" id="cd06456">
    <property type="entry name" value="M3A_DCP"/>
    <property type="match status" value="1"/>
</dbReference>
<comment type="similarity">
    <text evidence="1 7">Belongs to the peptidase M3 family.</text>
</comment>
<dbReference type="Gene3D" id="3.40.390.10">
    <property type="entry name" value="Collagenase (Catalytic Domain)"/>
    <property type="match status" value="1"/>
</dbReference>
<evidence type="ECO:0000256" key="6">
    <source>
        <dbReference type="ARBA" id="ARBA00023049"/>
    </source>
</evidence>
<dbReference type="Gene3D" id="1.10.1370.40">
    <property type="match status" value="1"/>
</dbReference>
<keyword evidence="6 7" id="KW-0482">Metalloprotease</keyword>
<reference evidence="9 10" key="1">
    <citation type="submission" date="2018-08" db="EMBL/GenBank/DDBJ databases">
        <title>Genome analysis of the thermophilic bacterium of the candidate phylum Aminicenantes from deep subsurface aquifer revealed its physiology and ecological role.</title>
        <authorList>
            <person name="Kadnikov V.V."/>
            <person name="Mardanov A.V."/>
            <person name="Beletsky A.V."/>
            <person name="Karnachuk O.V."/>
            <person name="Ravin N.V."/>
        </authorList>
    </citation>
    <scope>NUCLEOTIDE SEQUENCE [LARGE SCALE GENOMIC DNA]</scope>
    <source>
        <strain evidence="9">BY38</strain>
    </source>
</reference>
<evidence type="ECO:0000256" key="4">
    <source>
        <dbReference type="ARBA" id="ARBA00022801"/>
    </source>
</evidence>
<proteinExistence type="inferred from homology"/>
<keyword evidence="9" id="KW-0121">Carboxypeptidase</keyword>